<dbReference type="GO" id="GO:0005737">
    <property type="term" value="C:cytoplasm"/>
    <property type="evidence" value="ECO:0007669"/>
    <property type="project" value="InterPro"/>
</dbReference>
<organism evidence="12 13">
    <name type="scientific">Calditerrivibrio nitroreducens</name>
    <dbReference type="NCBI Taxonomy" id="477976"/>
    <lineage>
        <taxon>Bacteria</taxon>
        <taxon>Pseudomonadati</taxon>
        <taxon>Deferribacterota</taxon>
        <taxon>Deferribacteres</taxon>
        <taxon>Deferribacterales</taxon>
        <taxon>Calditerrivibrionaceae</taxon>
    </lineage>
</organism>
<dbReference type="PANTHER" id="PTHR23090">
    <property type="entry name" value="NH 3 /GLUTAMINE-DEPENDENT NAD + SYNTHETASE"/>
    <property type="match status" value="1"/>
</dbReference>
<feature type="domain" description="NAD/GMP synthase" evidence="11">
    <location>
        <begin position="11"/>
        <end position="248"/>
    </location>
</feature>
<reference evidence="12 13" key="1">
    <citation type="submission" date="2018-01" db="EMBL/GenBank/DDBJ databases">
        <title>Metagenomic assembled genomes from two thermal pools in the Uzon Caldera, Kamchatka, Russia.</title>
        <authorList>
            <person name="Wilkins L."/>
            <person name="Ettinger C."/>
        </authorList>
    </citation>
    <scope>NUCLEOTIDE SEQUENCE [LARGE SCALE GENOMIC DNA]</scope>
    <source>
        <strain evidence="12">ZAV-05</strain>
    </source>
</reference>
<evidence type="ECO:0000256" key="4">
    <source>
        <dbReference type="ARBA" id="ARBA00022741"/>
    </source>
</evidence>
<comment type="similarity">
    <text evidence="1 8 9">Belongs to the NAD synthetase family.</text>
</comment>
<feature type="binding site" evidence="8">
    <location>
        <position position="37"/>
    </location>
    <ligand>
        <name>Mg(2+)</name>
        <dbReference type="ChEBI" id="CHEBI:18420"/>
    </ligand>
</feature>
<dbReference type="UniPathway" id="UPA00253">
    <property type="reaction ID" value="UER00333"/>
</dbReference>
<evidence type="ECO:0000313" key="12">
    <source>
        <dbReference type="EMBL" id="PMP70443.1"/>
    </source>
</evidence>
<feature type="binding site" evidence="8">
    <location>
        <position position="138"/>
    </location>
    <ligand>
        <name>Mg(2+)</name>
        <dbReference type="ChEBI" id="CHEBI:18420"/>
    </ligand>
</feature>
<comment type="subunit">
    <text evidence="8">Homodimer.</text>
</comment>
<dbReference type="Gene3D" id="3.40.50.620">
    <property type="entry name" value="HUPs"/>
    <property type="match status" value="1"/>
</dbReference>
<evidence type="ECO:0000256" key="9">
    <source>
        <dbReference type="RuleBase" id="RU003811"/>
    </source>
</evidence>
<dbReference type="GO" id="GO:0046872">
    <property type="term" value="F:metal ion binding"/>
    <property type="evidence" value="ECO:0007669"/>
    <property type="project" value="UniProtKB-KW"/>
</dbReference>
<comment type="pathway">
    <text evidence="8">Cofactor biosynthesis; NAD(+) biosynthesis; NAD(+) from deamido-NAD(+) (ammonia route): step 1/1.</text>
</comment>
<dbReference type="AlphaFoldDB" id="A0A2J6WJA0"/>
<keyword evidence="5 8" id="KW-0067">ATP-binding</keyword>
<keyword evidence="7 8" id="KW-0520">NAD</keyword>
<dbReference type="CDD" id="cd00553">
    <property type="entry name" value="NAD_synthase"/>
    <property type="match status" value="1"/>
</dbReference>
<proteinExistence type="inferred from homology"/>
<evidence type="ECO:0000259" key="11">
    <source>
        <dbReference type="Pfam" id="PF02540"/>
    </source>
</evidence>
<comment type="catalytic activity">
    <reaction evidence="8 10">
        <text>deamido-NAD(+) + NH4(+) + ATP = AMP + diphosphate + NAD(+) + H(+)</text>
        <dbReference type="Rhea" id="RHEA:21188"/>
        <dbReference type="ChEBI" id="CHEBI:15378"/>
        <dbReference type="ChEBI" id="CHEBI:28938"/>
        <dbReference type="ChEBI" id="CHEBI:30616"/>
        <dbReference type="ChEBI" id="CHEBI:33019"/>
        <dbReference type="ChEBI" id="CHEBI:57540"/>
        <dbReference type="ChEBI" id="CHEBI:58437"/>
        <dbReference type="ChEBI" id="CHEBI:456215"/>
        <dbReference type="EC" id="6.3.1.5"/>
    </reaction>
</comment>
<dbReference type="RefSeq" id="WP_424605080.1">
    <property type="nucleotide sequence ID" value="NZ_JBNAVA010000002.1"/>
</dbReference>
<feature type="binding site" description="in other chain" evidence="8">
    <location>
        <position position="113"/>
    </location>
    <ligand>
        <name>deamido-NAD(+)</name>
        <dbReference type="ChEBI" id="CHEBI:58437"/>
        <note>ligand shared between two neighboring subunits</note>
    </ligand>
</feature>
<evidence type="ECO:0000256" key="1">
    <source>
        <dbReference type="ARBA" id="ARBA00005859"/>
    </source>
</evidence>
<dbReference type="PANTHER" id="PTHR23090:SF9">
    <property type="entry name" value="GLUTAMINE-DEPENDENT NAD(+) SYNTHETASE"/>
    <property type="match status" value="1"/>
</dbReference>
<dbReference type="GO" id="GO:0004359">
    <property type="term" value="F:glutaminase activity"/>
    <property type="evidence" value="ECO:0007669"/>
    <property type="project" value="InterPro"/>
</dbReference>
<dbReference type="Proteomes" id="UP000242881">
    <property type="component" value="Unassembled WGS sequence"/>
</dbReference>
<evidence type="ECO:0000256" key="6">
    <source>
        <dbReference type="ARBA" id="ARBA00022842"/>
    </source>
</evidence>
<keyword evidence="6 8" id="KW-0460">Magnesium</keyword>
<dbReference type="NCBIfam" id="TIGR00552">
    <property type="entry name" value="nadE"/>
    <property type="match status" value="1"/>
</dbReference>
<dbReference type="InterPro" id="IPR014729">
    <property type="entry name" value="Rossmann-like_a/b/a_fold"/>
</dbReference>
<keyword evidence="3 8" id="KW-0479">Metal-binding</keyword>
<dbReference type="FunFam" id="3.40.50.620:FF:000106">
    <property type="entry name" value="Glutamine-dependent NAD(+) synthetase"/>
    <property type="match status" value="1"/>
</dbReference>
<evidence type="ECO:0000256" key="10">
    <source>
        <dbReference type="RuleBase" id="RU003812"/>
    </source>
</evidence>
<dbReference type="NCBIfam" id="NF010587">
    <property type="entry name" value="PRK13980.1"/>
    <property type="match status" value="1"/>
</dbReference>
<feature type="binding site" evidence="8">
    <location>
        <position position="133"/>
    </location>
    <ligand>
        <name>ATP</name>
        <dbReference type="ChEBI" id="CHEBI:30616"/>
    </ligand>
</feature>
<dbReference type="GO" id="GO:0003952">
    <property type="term" value="F:NAD+ synthase (glutamine-hydrolyzing) activity"/>
    <property type="evidence" value="ECO:0007669"/>
    <property type="project" value="InterPro"/>
</dbReference>
<evidence type="ECO:0000256" key="2">
    <source>
        <dbReference type="ARBA" id="ARBA00022598"/>
    </source>
</evidence>
<feature type="binding site" evidence="8">
    <location>
        <position position="184"/>
    </location>
    <ligand>
        <name>ATP</name>
        <dbReference type="ChEBI" id="CHEBI:30616"/>
    </ligand>
</feature>
<keyword evidence="4 8" id="KW-0547">Nucleotide-binding</keyword>
<evidence type="ECO:0000256" key="3">
    <source>
        <dbReference type="ARBA" id="ARBA00022723"/>
    </source>
</evidence>
<evidence type="ECO:0000256" key="5">
    <source>
        <dbReference type="ARBA" id="ARBA00022840"/>
    </source>
</evidence>
<evidence type="ECO:0000256" key="7">
    <source>
        <dbReference type="ARBA" id="ARBA00023027"/>
    </source>
</evidence>
<protein>
    <recommendedName>
        <fullName evidence="8 10">NH(3)-dependent NAD(+) synthetase</fullName>
        <ecNumber evidence="8 10">6.3.1.5</ecNumber>
    </recommendedName>
</protein>
<keyword evidence="2 8" id="KW-0436">Ligase</keyword>
<dbReference type="GO" id="GO:0005524">
    <property type="term" value="F:ATP binding"/>
    <property type="evidence" value="ECO:0007669"/>
    <property type="project" value="UniProtKB-UniRule"/>
</dbReference>
<feature type="binding site" evidence="8">
    <location>
        <position position="162"/>
    </location>
    <ligand>
        <name>ATP</name>
        <dbReference type="ChEBI" id="CHEBI:30616"/>
    </ligand>
</feature>
<comment type="caution">
    <text evidence="8">Lacks conserved residue(s) required for the propagation of feature annotation.</text>
</comment>
<dbReference type="InterPro" id="IPR003694">
    <property type="entry name" value="NAD_synthase"/>
</dbReference>
<name>A0A2J6WJA0_9BACT</name>
<dbReference type="HAMAP" id="MF_00193">
    <property type="entry name" value="NadE_ammonia_dep"/>
    <property type="match status" value="1"/>
</dbReference>
<comment type="caution">
    <text evidence="12">The sequence shown here is derived from an EMBL/GenBank/DDBJ whole genome shotgun (WGS) entry which is preliminary data.</text>
</comment>
<dbReference type="Pfam" id="PF02540">
    <property type="entry name" value="NAD_synthase"/>
    <property type="match status" value="1"/>
</dbReference>
<gene>
    <name evidence="8" type="primary">nadE</name>
    <name evidence="12" type="ORF">C0187_05590</name>
</gene>
<dbReference type="EMBL" id="PNIN01000053">
    <property type="protein sequence ID" value="PMP70443.1"/>
    <property type="molecule type" value="Genomic_DNA"/>
</dbReference>
<dbReference type="InterPro" id="IPR022926">
    <property type="entry name" value="NH(3)-dep_NAD(+)_synth"/>
</dbReference>
<comment type="function">
    <text evidence="8">Catalyzes the ATP-dependent amidation of deamido-NAD to form NAD. Uses ammonia as a nitrogen source.</text>
</comment>
<dbReference type="InterPro" id="IPR022310">
    <property type="entry name" value="NAD/GMP_synthase"/>
</dbReference>
<sequence length="270" mass="30756">MNLNYKMVADVLVNFIKEETEKTGFANLVVGLSGGIDSALSAVLATKAIGRDKLFAFALPYKTSSKESLDDAKLLADKFGINLQVIEITPYVDPFLETLNLDNKLRMGNVMARMRMVTLFDMSSKYRALVLGTSNKTELLLGYGTWYGDLASAINPIGDLYKTQVWELSKYLGIPEKLINKKPTADLWLGQTDEDELGFSYTEVDRLLYHMIDERLSKSELINLGFSEQFIMNVAERVRKNQFKRQLPIIAKISNRTIDRDFRYSRDWGY</sequence>
<evidence type="ECO:0000313" key="13">
    <source>
        <dbReference type="Proteomes" id="UP000242881"/>
    </source>
</evidence>
<feature type="binding site" evidence="8">
    <location>
        <begin position="31"/>
        <end position="38"/>
    </location>
    <ligand>
        <name>ATP</name>
        <dbReference type="ChEBI" id="CHEBI:30616"/>
    </ligand>
</feature>
<dbReference type="SUPFAM" id="SSF52402">
    <property type="entry name" value="Adenine nucleotide alpha hydrolases-like"/>
    <property type="match status" value="1"/>
</dbReference>
<dbReference type="GO" id="GO:0009435">
    <property type="term" value="P:NAD+ biosynthetic process"/>
    <property type="evidence" value="ECO:0007669"/>
    <property type="project" value="UniProtKB-UniRule"/>
</dbReference>
<evidence type="ECO:0000256" key="8">
    <source>
        <dbReference type="HAMAP-Rule" id="MF_00193"/>
    </source>
</evidence>
<dbReference type="GO" id="GO:0008795">
    <property type="term" value="F:NAD+ synthase activity"/>
    <property type="evidence" value="ECO:0007669"/>
    <property type="project" value="UniProtKB-UniRule"/>
</dbReference>
<dbReference type="EC" id="6.3.1.5" evidence="8 10"/>
<accession>A0A2J6WJA0</accession>